<dbReference type="CDD" id="cd06533">
    <property type="entry name" value="Glyco_transf_WecG_TagA"/>
    <property type="match status" value="1"/>
</dbReference>
<sequence>MRDELKGHKAAFFGLPLDTRRHRLVCADIALGLRKGTATANRACFRHHCLNATKLPAALRDDRLFAALSRADCLSADGMGIVWAARLLGIKVAERVTGIDLMTDLLAQFAQDGTRVFLLGARQDVLDQLQGTLPARFPGLIIAGTHHGYEPDDEKLADCVAQATPDAVFVALPSPRKELFVDQYAAKTGCRFAMGVGGAFDVLAGNVRRAPVIWQRCGLEFLWRIFCQPRYMIPRYGPGLWAFARLVAPRIVRFQLRRFWCALQKVATISLIFMMLTTAADLQAQPTTTATFDLENRQAAISWIEAEIAKVEATEDVAKLIDALIGAVLSEDGTNQQSDIDWQVAEDSLKVLLGLFDVVLGGGSSRFLLETVLGGVVLRLLDLHPDPGRLSEIVRGNSSDLAERLFERNANQALIFAGEQQSFTASIEPEVAPRVVGSVRPPETERALRYSLLFVGGPRNPVVDSYWGVEDYQEPIGIPELEDASPR</sequence>
<proteinExistence type="predicted"/>
<protein>
    <submittedName>
        <fullName evidence="3">N-acetylglucosaminyldiphosphoundecaprenol N-acetyl-beta-D-mannosaminyltransferase</fullName>
        <ecNumber evidence="3">2.4.1.187</ecNumber>
    </submittedName>
</protein>
<dbReference type="Proteomes" id="UP000556869">
    <property type="component" value="Unassembled WGS sequence"/>
</dbReference>
<keyword evidence="4" id="KW-1185">Reference proteome</keyword>
<keyword evidence="1 3" id="KW-0328">Glycosyltransferase</keyword>
<evidence type="ECO:0000256" key="2">
    <source>
        <dbReference type="ARBA" id="ARBA00022679"/>
    </source>
</evidence>
<accession>A0ABX0X2N8</accession>
<dbReference type="Pfam" id="PF03808">
    <property type="entry name" value="Glyco_tran_WecG"/>
    <property type="match status" value="1"/>
</dbReference>
<dbReference type="NCBIfam" id="TIGR00696">
    <property type="entry name" value="wecG_tagA_cpsF"/>
    <property type="match status" value="1"/>
</dbReference>
<gene>
    <name evidence="3" type="ORF">GGR96_003042</name>
</gene>
<keyword evidence="2 3" id="KW-0808">Transferase</keyword>
<name>A0ABX0X2N8_9PROT</name>
<dbReference type="RefSeq" id="WP_064781761.1">
    <property type="nucleotide sequence ID" value="NZ_BAAAEQ010000003.1"/>
</dbReference>
<dbReference type="InterPro" id="IPR004629">
    <property type="entry name" value="WecG_TagA_CpsF"/>
</dbReference>
<dbReference type="PANTHER" id="PTHR34136:SF1">
    <property type="entry name" value="UDP-N-ACETYL-D-MANNOSAMINURONIC ACID TRANSFERASE"/>
    <property type="match status" value="1"/>
</dbReference>
<dbReference type="GO" id="GO:0047244">
    <property type="term" value="F:N-acetylglucosaminyldiphosphoundecaprenol N-acetyl-beta-D-mannosaminyltransferase activity"/>
    <property type="evidence" value="ECO:0007669"/>
    <property type="project" value="UniProtKB-EC"/>
</dbReference>
<evidence type="ECO:0000313" key="4">
    <source>
        <dbReference type="Proteomes" id="UP000556869"/>
    </source>
</evidence>
<dbReference type="EC" id="2.4.1.187" evidence="3"/>
<dbReference type="EMBL" id="JAATJD010000003">
    <property type="protein sequence ID" value="NJB75920.1"/>
    <property type="molecule type" value="Genomic_DNA"/>
</dbReference>
<organism evidence="3 4">
    <name type="scientific">Thalassospira tepidiphila</name>
    <dbReference type="NCBI Taxonomy" id="393657"/>
    <lineage>
        <taxon>Bacteria</taxon>
        <taxon>Pseudomonadati</taxon>
        <taxon>Pseudomonadota</taxon>
        <taxon>Alphaproteobacteria</taxon>
        <taxon>Rhodospirillales</taxon>
        <taxon>Thalassospiraceae</taxon>
        <taxon>Thalassospira</taxon>
    </lineage>
</organism>
<evidence type="ECO:0000256" key="1">
    <source>
        <dbReference type="ARBA" id="ARBA00022676"/>
    </source>
</evidence>
<comment type="caution">
    <text evidence="3">The sequence shown here is derived from an EMBL/GenBank/DDBJ whole genome shotgun (WGS) entry which is preliminary data.</text>
</comment>
<dbReference type="PANTHER" id="PTHR34136">
    <property type="match status" value="1"/>
</dbReference>
<reference evidence="3 4" key="1">
    <citation type="submission" date="2020-03" db="EMBL/GenBank/DDBJ databases">
        <title>Genomic Encyclopedia of Type Strains, Phase IV (KMG-IV): sequencing the most valuable type-strain genomes for metagenomic binning, comparative biology and taxonomic classification.</title>
        <authorList>
            <person name="Goeker M."/>
        </authorList>
    </citation>
    <scope>NUCLEOTIDE SEQUENCE [LARGE SCALE GENOMIC DNA]</scope>
    <source>
        <strain evidence="3 4">DSM 18888</strain>
    </source>
</reference>
<evidence type="ECO:0000313" key="3">
    <source>
        <dbReference type="EMBL" id="NJB75920.1"/>
    </source>
</evidence>